<name>A0ACC6L315_9SPHI</name>
<keyword evidence="1" id="KW-0675">Receptor</keyword>
<keyword evidence="2" id="KW-1185">Reference proteome</keyword>
<sequence>MKLKFVVPALLILGICFSFVAKLTDPPFDELLKRLQDYNKKYPQEKVHLHLDKPYYAIGDDIWFKAYVINTENGAPSNISQALYVELINEKDSIKTQLKQPLSGGITWGDFKLPDTLSEGNYRIRAYTQWMRNAGTEFFFDKTIKIGNSWANRVFTHTEYSYSKENTAEKVTAKIKFADKNGLPYSDSEVNYELQLNFRNLAKGKATTNAEGEITISYLNTQPALYKSGKIIATINLPDKQKAIKNIPLKATSNAVDVQFFPEGGNLVESLPNKIALKAVNSGGLGEDVTGVIVDNEGTEVNRFETTHLGMGNFVVNPQPGKVYSAKVKFKDGSEQTVALPKVLPSGYVLSVNSSSPEKIVVKILMSADLIGASELKLVAQNSGNVYFVTKATSQKQIVTASIPKKDLPSGIVQFTLFNAANNPVAERLAFVNNTEDRINASVEKLNPSYSKRGKVDISLLTQFAQKPIQGSFSIAVTNTASVKPDPENETNILTSLLLRSDLVGYIEKPNYYFLNNDEKTVQALDNLLMTQGWRRILWKNIINNIPPNVRYQPERSLAISGTITSYGGKPLPNSKVSLFSSSGGFFAIDTLTDAQGRFNFDNLIFNDSTKFIVQGRTAKNKKSVDIKLDIVPGQIVTKNTNTGDIEVNVNEALQAYLKRSNNYFDELTKRGLLERSLMLNEVKIVEKRNDAKNSSNLNGAGRADFIVTAEMLQNCVTLSQCLQGRVAGLIIENGIPYLTRNMFSSLSGKVPMQIVLDGMHVEADFLDNIMPNDVESIEVLKSVGNTAIYGSRGGGGVLIITTKRGGGFTGSSFAPGIITYAPKGYHAIREFYSPKYEAGTTDSRPDLRSTVYWNPHVVTDKEGKAAINYFNTDEAGSYRVVIEGIDVMGHLARTVYTYEVK</sequence>
<gene>
    <name evidence="1" type="ORF">J2X78_004483</name>
</gene>
<evidence type="ECO:0000313" key="2">
    <source>
        <dbReference type="Proteomes" id="UP001246858"/>
    </source>
</evidence>
<evidence type="ECO:0000313" key="1">
    <source>
        <dbReference type="EMBL" id="MDR6785891.1"/>
    </source>
</evidence>
<protein>
    <submittedName>
        <fullName evidence="1">TonB-dependent SusC/RagA subfamily outer membrane receptor</fullName>
    </submittedName>
</protein>
<dbReference type="EMBL" id="JAVDTF010000005">
    <property type="protein sequence ID" value="MDR6785891.1"/>
    <property type="molecule type" value="Genomic_DNA"/>
</dbReference>
<comment type="caution">
    <text evidence="1">The sequence shown here is derived from an EMBL/GenBank/DDBJ whole genome shotgun (WGS) entry which is preliminary data.</text>
</comment>
<reference evidence="1" key="1">
    <citation type="submission" date="2023-07" db="EMBL/GenBank/DDBJ databases">
        <title>Sorghum-associated microbial communities from plants grown in Nebraska, USA.</title>
        <authorList>
            <person name="Schachtman D."/>
        </authorList>
    </citation>
    <scope>NUCLEOTIDE SEQUENCE</scope>
    <source>
        <strain evidence="1">2697</strain>
    </source>
</reference>
<accession>A0ACC6L315</accession>
<proteinExistence type="predicted"/>
<dbReference type="Proteomes" id="UP001246858">
    <property type="component" value="Unassembled WGS sequence"/>
</dbReference>
<organism evidence="1 2">
    <name type="scientific">Pedobacter africanus</name>
    <dbReference type="NCBI Taxonomy" id="151894"/>
    <lineage>
        <taxon>Bacteria</taxon>
        <taxon>Pseudomonadati</taxon>
        <taxon>Bacteroidota</taxon>
        <taxon>Sphingobacteriia</taxon>
        <taxon>Sphingobacteriales</taxon>
        <taxon>Sphingobacteriaceae</taxon>
        <taxon>Pedobacter</taxon>
    </lineage>
</organism>